<reference evidence="1 2" key="1">
    <citation type="submission" date="2024-03" db="EMBL/GenBank/DDBJ databases">
        <title>First Report of Pectobacterium brasiliscabiei causing potato scab in china.</title>
        <authorList>
            <person name="Handique U."/>
        </authorList>
    </citation>
    <scope>NUCLEOTIDE SEQUENCE [LARGE SCALE GENOMIC DNA]</scope>
    <source>
        <strain evidence="1 2">ZRIMU1503</strain>
    </source>
</reference>
<dbReference type="RefSeq" id="WP_336558603.1">
    <property type="nucleotide sequence ID" value="NZ_JBBAYL010000024.1"/>
</dbReference>
<name>A0ABU8GPW5_9ACTN</name>
<keyword evidence="2" id="KW-1185">Reference proteome</keyword>
<protein>
    <submittedName>
        <fullName evidence="1">Uncharacterized protein</fullName>
    </submittedName>
</protein>
<dbReference type="Proteomes" id="UP001365781">
    <property type="component" value="Unassembled WGS sequence"/>
</dbReference>
<comment type="caution">
    <text evidence="1">The sequence shown here is derived from an EMBL/GenBank/DDBJ whole genome shotgun (WGS) entry which is preliminary data.</text>
</comment>
<evidence type="ECO:0000313" key="2">
    <source>
        <dbReference type="Proteomes" id="UP001365781"/>
    </source>
</evidence>
<sequence>MSDEPEFLDRLLDAMRTPAGPPPSTVELETEEGKELLLHGPRPDYEDHGVLMIPAALLNGQ</sequence>
<evidence type="ECO:0000313" key="1">
    <source>
        <dbReference type="EMBL" id="MEI5615240.1"/>
    </source>
</evidence>
<accession>A0ABU8GPW5</accession>
<proteinExistence type="predicted"/>
<gene>
    <name evidence="1" type="ORF">WB403_39585</name>
</gene>
<organism evidence="1 2">
    <name type="scientific">Streptomyces brasiliscabiei</name>
    <dbReference type="NCBI Taxonomy" id="2736302"/>
    <lineage>
        <taxon>Bacteria</taxon>
        <taxon>Bacillati</taxon>
        <taxon>Actinomycetota</taxon>
        <taxon>Actinomycetes</taxon>
        <taxon>Kitasatosporales</taxon>
        <taxon>Streptomycetaceae</taxon>
        <taxon>Streptomyces</taxon>
    </lineage>
</organism>
<dbReference type="EMBL" id="JBBAYM010000035">
    <property type="protein sequence ID" value="MEI5615240.1"/>
    <property type="molecule type" value="Genomic_DNA"/>
</dbReference>